<dbReference type="Proteomes" id="UP001527866">
    <property type="component" value="Unassembled WGS sequence"/>
</dbReference>
<evidence type="ECO:0000256" key="2">
    <source>
        <dbReference type="HAMAP-Rule" id="MF_01940"/>
    </source>
</evidence>
<keyword evidence="1 2" id="KW-0378">Hydrolase</keyword>
<feature type="active site" description="Proton acceptor" evidence="2">
    <location>
        <position position="131"/>
    </location>
</feature>
<dbReference type="InterPro" id="IPR009097">
    <property type="entry name" value="Cyclic_Pdiesterase"/>
</dbReference>
<dbReference type="Pfam" id="PF13563">
    <property type="entry name" value="2_5_RNA_ligase2"/>
    <property type="match status" value="1"/>
</dbReference>
<comment type="catalytic activity">
    <reaction evidence="2">
        <text>a 3'-end 2',3'-cyclophospho-ribonucleotide-RNA + H2O = a 3'-end 2'-phospho-ribonucleotide-RNA + H(+)</text>
        <dbReference type="Rhea" id="RHEA:11828"/>
        <dbReference type="Rhea" id="RHEA-COMP:10464"/>
        <dbReference type="Rhea" id="RHEA-COMP:17353"/>
        <dbReference type="ChEBI" id="CHEBI:15377"/>
        <dbReference type="ChEBI" id="CHEBI:15378"/>
        <dbReference type="ChEBI" id="CHEBI:83064"/>
        <dbReference type="ChEBI" id="CHEBI:173113"/>
        <dbReference type="EC" id="3.1.4.58"/>
    </reaction>
</comment>
<evidence type="ECO:0000313" key="3">
    <source>
        <dbReference type="EMBL" id="MDA2809670.1"/>
    </source>
</evidence>
<reference evidence="3 4" key="1">
    <citation type="submission" date="2023-01" db="EMBL/GenBank/DDBJ databases">
        <title>Draft genome sequence of Nocardiopsis sp. RSe5-2 isolated from halophytes.</title>
        <authorList>
            <person name="Duangmal K."/>
            <person name="Chantavorakit T."/>
        </authorList>
    </citation>
    <scope>NUCLEOTIDE SEQUENCE [LARGE SCALE GENOMIC DNA]</scope>
    <source>
        <strain evidence="3 4">RSe5-2</strain>
    </source>
</reference>
<feature type="active site" description="Proton donor" evidence="2">
    <location>
        <position position="42"/>
    </location>
</feature>
<gene>
    <name evidence="3" type="primary">thpR</name>
    <name evidence="3" type="ORF">O4J56_03360</name>
</gene>
<dbReference type="EMBL" id="JAQFWQ010000006">
    <property type="protein sequence ID" value="MDA2809670.1"/>
    <property type="molecule type" value="Genomic_DNA"/>
</dbReference>
<feature type="short sequence motif" description="HXTX 2" evidence="2">
    <location>
        <begin position="131"/>
        <end position="134"/>
    </location>
</feature>
<dbReference type="HAMAP" id="MF_01940">
    <property type="entry name" value="RNA_CPDase"/>
    <property type="match status" value="1"/>
</dbReference>
<sequence>MRLFIAVNPPEDVLDEVEAAVAAALGVQEDPGLRWSRRDDRHITLLFLGETDPARIPELEKAFTAELARHRPERISLRGAGTFPGDDGAATVLWAGVQGEKGTALARPAAGLRRAARKRGVRVERRPFVPHLTLARSRRPADLAGLRTALTTALATPFWEAGEVHLVESRPQDGEHRYRTAATWALG</sequence>
<keyword evidence="4" id="KW-1185">Reference proteome</keyword>
<dbReference type="NCBIfam" id="TIGR02258">
    <property type="entry name" value="2_5_ligase"/>
    <property type="match status" value="1"/>
</dbReference>
<comment type="caution">
    <text evidence="3">The sequence shown here is derived from an EMBL/GenBank/DDBJ whole genome shotgun (WGS) entry which is preliminary data.</text>
</comment>
<accession>A0ABT4TYA0</accession>
<feature type="short sequence motif" description="HXTX 1" evidence="2">
    <location>
        <begin position="42"/>
        <end position="45"/>
    </location>
</feature>
<dbReference type="InterPro" id="IPR004175">
    <property type="entry name" value="RNA_CPDase"/>
</dbReference>
<organism evidence="3 4">
    <name type="scientific">Nocardiopsis endophytica</name>
    <dbReference type="NCBI Taxonomy" id="3018445"/>
    <lineage>
        <taxon>Bacteria</taxon>
        <taxon>Bacillati</taxon>
        <taxon>Actinomycetota</taxon>
        <taxon>Actinomycetes</taxon>
        <taxon>Streptosporangiales</taxon>
        <taxon>Nocardiopsidaceae</taxon>
        <taxon>Nocardiopsis</taxon>
    </lineage>
</organism>
<dbReference type="PANTHER" id="PTHR35561:SF1">
    <property type="entry name" value="RNA 2',3'-CYCLIC PHOSPHODIESTERASE"/>
    <property type="match status" value="1"/>
</dbReference>
<dbReference type="Gene3D" id="3.90.1140.10">
    <property type="entry name" value="Cyclic phosphodiesterase"/>
    <property type="match status" value="1"/>
</dbReference>
<comment type="function">
    <text evidence="2">Hydrolyzes RNA 2',3'-cyclic phosphodiester to an RNA 2'-phosphomonoester.</text>
</comment>
<evidence type="ECO:0000256" key="1">
    <source>
        <dbReference type="ARBA" id="ARBA00022801"/>
    </source>
</evidence>
<dbReference type="RefSeq" id="WP_270683576.1">
    <property type="nucleotide sequence ID" value="NZ_JAQFWQ010000006.1"/>
</dbReference>
<name>A0ABT4TYA0_9ACTN</name>
<dbReference type="PANTHER" id="PTHR35561">
    <property type="entry name" value="RNA 2',3'-CYCLIC PHOSPHODIESTERASE"/>
    <property type="match status" value="1"/>
</dbReference>
<dbReference type="SUPFAM" id="SSF55144">
    <property type="entry name" value="LigT-like"/>
    <property type="match status" value="1"/>
</dbReference>
<dbReference type="EC" id="3.1.4.58" evidence="2"/>
<comment type="similarity">
    <text evidence="2">Belongs to the 2H phosphoesterase superfamily. ThpR family.</text>
</comment>
<evidence type="ECO:0000313" key="4">
    <source>
        <dbReference type="Proteomes" id="UP001527866"/>
    </source>
</evidence>
<protein>
    <recommendedName>
        <fullName evidence="2">RNA 2',3'-cyclic phosphodiesterase</fullName>
        <shortName evidence="2">RNA 2',3'-CPDase</shortName>
        <ecNumber evidence="2">3.1.4.58</ecNumber>
    </recommendedName>
</protein>
<proteinExistence type="inferred from homology"/>